<dbReference type="OrthoDB" id="2326005at2759"/>
<name>A0A397VLQ3_9GLOM</name>
<gene>
    <name evidence="2" type="ORF">C2G38_1156830</name>
</gene>
<keyword evidence="3" id="KW-1185">Reference proteome</keyword>
<proteinExistence type="predicted"/>
<evidence type="ECO:0000313" key="3">
    <source>
        <dbReference type="Proteomes" id="UP000266673"/>
    </source>
</evidence>
<sequence>MEQTPSQDNDLHSPSHDIETVSAFSNLLSSSRDIAPEKEAGNLKVLPDPRQNLRQNYDRNDYKREMYRRAYSEPLLTTNSGSSSPADILSPTTPTTPFSNRHECQNFDDPSNGFSSPKFHPNLNIKMNDENNNFELCSDVGRNITNKFLFKEWGKEVCNQRKLS</sequence>
<feature type="compositionally biased region" description="Basic and acidic residues" evidence="1">
    <location>
        <begin position="56"/>
        <end position="71"/>
    </location>
</feature>
<evidence type="ECO:0000256" key="1">
    <source>
        <dbReference type="SAM" id="MobiDB-lite"/>
    </source>
</evidence>
<feature type="compositionally biased region" description="Polar residues" evidence="1">
    <location>
        <begin position="75"/>
        <end position="99"/>
    </location>
</feature>
<organism evidence="2 3">
    <name type="scientific">Gigaspora rosea</name>
    <dbReference type="NCBI Taxonomy" id="44941"/>
    <lineage>
        <taxon>Eukaryota</taxon>
        <taxon>Fungi</taxon>
        <taxon>Fungi incertae sedis</taxon>
        <taxon>Mucoromycota</taxon>
        <taxon>Glomeromycotina</taxon>
        <taxon>Glomeromycetes</taxon>
        <taxon>Diversisporales</taxon>
        <taxon>Gigasporaceae</taxon>
        <taxon>Gigaspora</taxon>
    </lineage>
</organism>
<feature type="region of interest" description="Disordered" evidence="1">
    <location>
        <begin position="32"/>
        <end position="119"/>
    </location>
</feature>
<evidence type="ECO:0000313" key="2">
    <source>
        <dbReference type="EMBL" id="RIB20823.1"/>
    </source>
</evidence>
<dbReference type="EMBL" id="QKWP01000396">
    <property type="protein sequence ID" value="RIB20823.1"/>
    <property type="molecule type" value="Genomic_DNA"/>
</dbReference>
<dbReference type="AlphaFoldDB" id="A0A397VLQ3"/>
<protein>
    <submittedName>
        <fullName evidence="2">Uncharacterized protein</fullName>
    </submittedName>
</protein>
<reference evidence="2 3" key="1">
    <citation type="submission" date="2018-06" db="EMBL/GenBank/DDBJ databases">
        <title>Comparative genomics reveals the genomic features of Rhizophagus irregularis, R. cerebriforme, R. diaphanum and Gigaspora rosea, and their symbiotic lifestyle signature.</title>
        <authorList>
            <person name="Morin E."/>
            <person name="San Clemente H."/>
            <person name="Chen E.C.H."/>
            <person name="De La Providencia I."/>
            <person name="Hainaut M."/>
            <person name="Kuo A."/>
            <person name="Kohler A."/>
            <person name="Murat C."/>
            <person name="Tang N."/>
            <person name="Roy S."/>
            <person name="Loubradou J."/>
            <person name="Henrissat B."/>
            <person name="Grigoriev I.V."/>
            <person name="Corradi N."/>
            <person name="Roux C."/>
            <person name="Martin F.M."/>
        </authorList>
    </citation>
    <scope>NUCLEOTIDE SEQUENCE [LARGE SCALE GENOMIC DNA]</scope>
    <source>
        <strain evidence="2 3">DAOM 194757</strain>
    </source>
</reference>
<dbReference type="Proteomes" id="UP000266673">
    <property type="component" value="Unassembled WGS sequence"/>
</dbReference>
<accession>A0A397VLQ3</accession>
<comment type="caution">
    <text evidence="2">The sequence shown here is derived from an EMBL/GenBank/DDBJ whole genome shotgun (WGS) entry which is preliminary data.</text>
</comment>